<feature type="repeat" description="TPR" evidence="3">
    <location>
        <begin position="205"/>
        <end position="238"/>
    </location>
</feature>
<feature type="repeat" description="TPR" evidence="3">
    <location>
        <begin position="171"/>
        <end position="204"/>
    </location>
</feature>
<dbReference type="SUPFAM" id="SSF52540">
    <property type="entry name" value="P-loop containing nucleoside triphosphate hydrolases"/>
    <property type="match status" value="1"/>
</dbReference>
<feature type="repeat" description="TPR" evidence="3">
    <location>
        <begin position="35"/>
        <end position="68"/>
    </location>
</feature>
<evidence type="ECO:0000256" key="1">
    <source>
        <dbReference type="ARBA" id="ARBA00022737"/>
    </source>
</evidence>
<evidence type="ECO:0000313" key="5">
    <source>
        <dbReference type="Proteomes" id="UP000214646"/>
    </source>
</evidence>
<name>A0A225DRY1_9BACT</name>
<dbReference type="EMBL" id="NIDE01000009">
    <property type="protein sequence ID" value="OWK39909.1"/>
    <property type="molecule type" value="Genomic_DNA"/>
</dbReference>
<dbReference type="Gene3D" id="1.25.40.10">
    <property type="entry name" value="Tetratricopeptide repeat domain"/>
    <property type="match status" value="2"/>
</dbReference>
<organism evidence="4 5">
    <name type="scientific">Fimbriiglobus ruber</name>
    <dbReference type="NCBI Taxonomy" id="1908690"/>
    <lineage>
        <taxon>Bacteria</taxon>
        <taxon>Pseudomonadati</taxon>
        <taxon>Planctomycetota</taxon>
        <taxon>Planctomycetia</taxon>
        <taxon>Gemmatales</taxon>
        <taxon>Gemmataceae</taxon>
        <taxon>Fimbriiglobus</taxon>
    </lineage>
</organism>
<proteinExistence type="predicted"/>
<dbReference type="SUPFAM" id="SSF48452">
    <property type="entry name" value="TPR-like"/>
    <property type="match status" value="2"/>
</dbReference>
<feature type="repeat" description="TPR" evidence="3">
    <location>
        <begin position="273"/>
        <end position="306"/>
    </location>
</feature>
<dbReference type="Pfam" id="PF13432">
    <property type="entry name" value="TPR_16"/>
    <property type="match status" value="3"/>
</dbReference>
<evidence type="ECO:0000313" key="4">
    <source>
        <dbReference type="EMBL" id="OWK39909.1"/>
    </source>
</evidence>
<dbReference type="OrthoDB" id="9777890at2"/>
<feature type="repeat" description="TPR" evidence="3">
    <location>
        <begin position="342"/>
        <end position="375"/>
    </location>
</feature>
<dbReference type="Gene3D" id="3.40.50.300">
    <property type="entry name" value="P-loop containing nucleotide triphosphate hydrolases"/>
    <property type="match status" value="1"/>
</dbReference>
<dbReference type="Proteomes" id="UP000214646">
    <property type="component" value="Unassembled WGS sequence"/>
</dbReference>
<reference evidence="5" key="1">
    <citation type="submission" date="2017-06" db="EMBL/GenBank/DDBJ databases">
        <title>Genome analysis of Fimbriiglobus ruber SP5, the first member of the order Planctomycetales with confirmed chitinolytic capability.</title>
        <authorList>
            <person name="Ravin N.V."/>
            <person name="Rakitin A.L."/>
            <person name="Ivanova A.A."/>
            <person name="Beletsky A.V."/>
            <person name="Kulichevskaya I.S."/>
            <person name="Mardanov A.V."/>
            <person name="Dedysh S.N."/>
        </authorList>
    </citation>
    <scope>NUCLEOTIDE SEQUENCE [LARGE SCALE GENOMIC DNA]</scope>
    <source>
        <strain evidence="5">SP5</strain>
    </source>
</reference>
<dbReference type="Pfam" id="PF13374">
    <property type="entry name" value="TPR_10"/>
    <property type="match status" value="1"/>
</dbReference>
<protein>
    <submittedName>
        <fullName evidence="4">TPR repeat protein</fullName>
    </submittedName>
</protein>
<dbReference type="RefSeq" id="WP_088256730.1">
    <property type="nucleotide sequence ID" value="NZ_NIDE01000009.1"/>
</dbReference>
<dbReference type="Pfam" id="PF14559">
    <property type="entry name" value="TPR_19"/>
    <property type="match status" value="1"/>
</dbReference>
<dbReference type="SMART" id="SM00028">
    <property type="entry name" value="TPR"/>
    <property type="match status" value="11"/>
</dbReference>
<dbReference type="PROSITE" id="PS50293">
    <property type="entry name" value="TPR_REGION"/>
    <property type="match status" value="1"/>
</dbReference>
<dbReference type="PANTHER" id="PTHR44227">
    <property type="match status" value="1"/>
</dbReference>
<dbReference type="InterPro" id="IPR019734">
    <property type="entry name" value="TPR_rpt"/>
</dbReference>
<sequence length="732" mass="80668">MLAVMQSAISHHQAGRLDAAESLYQQVLRAEPNHADAIHLFGVLLHQRGRHAEALDLIRRAADLNPGQAAYHVNLADVRRALGDFAGAEADCREALRFQPANADAAYNLGLVLEAVGRSDEALAQYESAMAARFGWTAPYLNAGNFLRSTGRLYEAAAYYREAVRVCGDAPMVRYQLGQLLLELGLHDEALIHATEAARLRPDRPEALSGLGDAFTAVGRHDEALAVYRQAVRLAPGLASTHSQMGRLLTGIGQRAEALVCFAEASRCDPVAAEPHVFAAATLYELGHVAEAADRYREAIRLGPDDARTHNSLGYVLQDAGDLIAAAAAYREAIRLDPAGSADARLNLGLLLTESGDPTGAIESFRASLQLDPYHPEALSALGMTLRDKIDPAEVAAAEVALARGRLTPERQATLEYGLAQVMDARGDYARAAALVADANGIFTGLARRTGQEYTPAEHHDYVDQIIRSYPAEHFARVRGWGLDTDVPVFVLGLPRSGTSLVEQILASHPRVFGAGELNDVRDLYRSLPNLTRKSAPGVECVADLTRDGVESLARRYIDRVRGLAPEAARVVDKMPDNYLMIGLIATLFPTARIIHTRRDVRDTGLSCWLTNFKHIRWAADQVAIGERVREYVRLMDHWRTVLPGRMLEVDYEQIVADLEANARRLLAWCGLEWEPACLAFHQTRRVVRTSSMVQVREPLYSRSVRRWERYREFIGPLLATIGEVIDRENDQ</sequence>
<keyword evidence="5" id="KW-1185">Reference proteome</keyword>
<dbReference type="InterPro" id="IPR011990">
    <property type="entry name" value="TPR-like_helical_dom_sf"/>
</dbReference>
<feature type="repeat" description="TPR" evidence="3">
    <location>
        <begin position="307"/>
        <end position="340"/>
    </location>
</feature>
<accession>A0A225DRY1</accession>
<dbReference type="PROSITE" id="PS50005">
    <property type="entry name" value="TPR"/>
    <property type="match status" value="6"/>
</dbReference>
<dbReference type="PANTHER" id="PTHR44227:SF3">
    <property type="entry name" value="PROTEIN O-MANNOSYL-TRANSFERASE TMTC4"/>
    <property type="match status" value="1"/>
</dbReference>
<dbReference type="InterPro" id="IPR027417">
    <property type="entry name" value="P-loop_NTPase"/>
</dbReference>
<dbReference type="Pfam" id="PF13469">
    <property type="entry name" value="Sulfotransfer_3"/>
    <property type="match status" value="1"/>
</dbReference>
<dbReference type="InterPro" id="IPR052346">
    <property type="entry name" value="O-mannosyl-transferase_TMTC"/>
</dbReference>
<evidence type="ECO:0000256" key="2">
    <source>
        <dbReference type="ARBA" id="ARBA00022803"/>
    </source>
</evidence>
<keyword evidence="1" id="KW-0677">Repeat</keyword>
<keyword evidence="2 3" id="KW-0802">TPR repeat</keyword>
<comment type="caution">
    <text evidence="4">The sequence shown here is derived from an EMBL/GenBank/DDBJ whole genome shotgun (WGS) entry which is preliminary data.</text>
</comment>
<dbReference type="AlphaFoldDB" id="A0A225DRY1"/>
<evidence type="ECO:0000256" key="3">
    <source>
        <dbReference type="PROSITE-ProRule" id="PRU00339"/>
    </source>
</evidence>
<gene>
    <name evidence="4" type="ORF">FRUB_05799</name>
</gene>